<organism evidence="2 3">
    <name type="scientific">Aquarana catesbeiana</name>
    <name type="common">American bullfrog</name>
    <name type="synonym">Rana catesbeiana</name>
    <dbReference type="NCBI Taxonomy" id="8400"/>
    <lineage>
        <taxon>Eukaryota</taxon>
        <taxon>Metazoa</taxon>
        <taxon>Chordata</taxon>
        <taxon>Craniata</taxon>
        <taxon>Vertebrata</taxon>
        <taxon>Euteleostomi</taxon>
        <taxon>Amphibia</taxon>
        <taxon>Batrachia</taxon>
        <taxon>Anura</taxon>
        <taxon>Neobatrachia</taxon>
        <taxon>Ranoidea</taxon>
        <taxon>Ranidae</taxon>
        <taxon>Aquarana</taxon>
    </lineage>
</organism>
<gene>
    <name evidence="2" type="ORF">AB205_0176090</name>
</gene>
<dbReference type="Proteomes" id="UP000228934">
    <property type="component" value="Unassembled WGS sequence"/>
</dbReference>
<proteinExistence type="predicted"/>
<dbReference type="EMBL" id="KV963090">
    <property type="protein sequence ID" value="PIO16055.1"/>
    <property type="molecule type" value="Genomic_DNA"/>
</dbReference>
<name>A0A2G9QKJ2_AQUCT</name>
<sequence length="96" mass="10668">MGETAHVPFPFDEAELQGDFSSLNMGAHKALKVLRERIDLEHFCGYITMLNPRSQHVIQRRLSDASDGKGDPLVCSCGLRGSPAKTERYLLSTVHI</sequence>
<dbReference type="AlphaFoldDB" id="A0A2G9QKJ2"/>
<dbReference type="InterPro" id="IPR028097">
    <property type="entry name" value="FAM91_C_dom"/>
</dbReference>
<evidence type="ECO:0000259" key="1">
    <source>
        <dbReference type="Pfam" id="PF14648"/>
    </source>
</evidence>
<evidence type="ECO:0000313" key="3">
    <source>
        <dbReference type="Proteomes" id="UP000228934"/>
    </source>
</evidence>
<dbReference type="Pfam" id="PF14648">
    <property type="entry name" value="FAM91_C"/>
    <property type="match status" value="1"/>
</dbReference>
<dbReference type="OrthoDB" id="275996at2759"/>
<feature type="domain" description="FAM91 C-terminal" evidence="1">
    <location>
        <begin position="4"/>
        <end position="72"/>
    </location>
</feature>
<reference evidence="3" key="1">
    <citation type="journal article" date="2017" name="Nat. Commun.">
        <title>The North American bullfrog draft genome provides insight into hormonal regulation of long noncoding RNA.</title>
        <authorList>
            <person name="Hammond S.A."/>
            <person name="Warren R.L."/>
            <person name="Vandervalk B.P."/>
            <person name="Kucuk E."/>
            <person name="Khan H."/>
            <person name="Gibb E.A."/>
            <person name="Pandoh P."/>
            <person name="Kirk H."/>
            <person name="Zhao Y."/>
            <person name="Jones M."/>
            <person name="Mungall A.J."/>
            <person name="Coope R."/>
            <person name="Pleasance S."/>
            <person name="Moore R.A."/>
            <person name="Holt R.A."/>
            <person name="Round J.M."/>
            <person name="Ohora S."/>
            <person name="Walle B.V."/>
            <person name="Veldhoen N."/>
            <person name="Helbing C.C."/>
            <person name="Birol I."/>
        </authorList>
    </citation>
    <scope>NUCLEOTIDE SEQUENCE [LARGE SCALE GENOMIC DNA]</scope>
</reference>
<evidence type="ECO:0000313" key="2">
    <source>
        <dbReference type="EMBL" id="PIO16055.1"/>
    </source>
</evidence>
<accession>A0A2G9QKJ2</accession>
<keyword evidence="3" id="KW-1185">Reference proteome</keyword>
<protein>
    <recommendedName>
        <fullName evidence="1">FAM91 C-terminal domain-containing protein</fullName>
    </recommendedName>
</protein>